<evidence type="ECO:0000256" key="2">
    <source>
        <dbReference type="ARBA" id="ARBA00004496"/>
    </source>
</evidence>
<keyword evidence="18" id="KW-1185">Reference proteome</keyword>
<evidence type="ECO:0000256" key="7">
    <source>
        <dbReference type="ARBA" id="ARBA00022670"/>
    </source>
</evidence>
<name>A0A1Q9LCW5_9PSEU</name>
<evidence type="ECO:0000256" key="13">
    <source>
        <dbReference type="ARBA" id="ARBA00031533"/>
    </source>
</evidence>
<evidence type="ECO:0000256" key="9">
    <source>
        <dbReference type="ARBA" id="ARBA00022801"/>
    </source>
</evidence>
<feature type="domain" description="Peptidase M1 membrane alanine aminopeptidase" evidence="16">
    <location>
        <begin position="245"/>
        <end position="428"/>
    </location>
</feature>
<evidence type="ECO:0000256" key="1">
    <source>
        <dbReference type="ARBA" id="ARBA00000098"/>
    </source>
</evidence>
<evidence type="ECO:0000256" key="14">
    <source>
        <dbReference type="PIRSR" id="PIRSR634015-1"/>
    </source>
</evidence>
<organism evidence="17 18">
    <name type="scientific">Actinokineospora bangkokensis</name>
    <dbReference type="NCBI Taxonomy" id="1193682"/>
    <lineage>
        <taxon>Bacteria</taxon>
        <taxon>Bacillati</taxon>
        <taxon>Actinomycetota</taxon>
        <taxon>Actinomycetes</taxon>
        <taxon>Pseudonocardiales</taxon>
        <taxon>Pseudonocardiaceae</taxon>
        <taxon>Actinokineospora</taxon>
    </lineage>
</organism>
<feature type="active site" description="Proton donor" evidence="14">
    <location>
        <position position="369"/>
    </location>
</feature>
<proteinExistence type="inferred from homology"/>
<evidence type="ECO:0000256" key="10">
    <source>
        <dbReference type="ARBA" id="ARBA00022833"/>
    </source>
</evidence>
<feature type="binding site" evidence="15">
    <location>
        <position position="316"/>
    </location>
    <ligand>
        <name>Zn(2+)</name>
        <dbReference type="ChEBI" id="CHEBI:29105"/>
        <note>catalytic</note>
    </ligand>
</feature>
<comment type="subcellular location">
    <subcellularLocation>
        <location evidence="2">Cytoplasm</location>
    </subcellularLocation>
</comment>
<keyword evidence="7" id="KW-0645">Protease</keyword>
<reference evidence="17 18" key="1">
    <citation type="submission" date="2016-10" db="EMBL/GenBank/DDBJ databases">
        <title>The Draft Genome Sequence of Actinokineospora bangkokensis 44EHWT reveals the biosynthetic pathway of antifungal compounds Thailandins with unusual extender unit butylmalonyl-CoA.</title>
        <authorList>
            <person name="Greule A."/>
            <person name="Intra B."/>
            <person name="Flemming S."/>
            <person name="Rommel M.G."/>
            <person name="Panbangred W."/>
            <person name="Bechthold A."/>
        </authorList>
    </citation>
    <scope>NUCLEOTIDE SEQUENCE [LARGE SCALE GENOMIC DNA]</scope>
    <source>
        <strain evidence="17 18">44EHW</strain>
    </source>
</reference>
<keyword evidence="9" id="KW-0378">Hydrolase</keyword>
<evidence type="ECO:0000256" key="4">
    <source>
        <dbReference type="ARBA" id="ARBA00012564"/>
    </source>
</evidence>
<dbReference type="Pfam" id="PF01433">
    <property type="entry name" value="Peptidase_M1"/>
    <property type="match status" value="1"/>
</dbReference>
<dbReference type="InterPro" id="IPR042097">
    <property type="entry name" value="Aminopeptidase_N-like_N_sf"/>
</dbReference>
<evidence type="ECO:0000256" key="3">
    <source>
        <dbReference type="ARBA" id="ARBA00010136"/>
    </source>
</evidence>
<keyword evidence="10 15" id="KW-0862">Zinc</keyword>
<sequence>MTAGDHGAPTSGDSYLPAHGNGGYRVRFYDLELDYKVGPGRLAARARITAVATHALSRFTLDLHGLRATRVAVAGKQAKHAQRAGKLVITPARPLPAGGVFEVDVRYGGSPGPIPTPQWGDLGWDHLDDGVIVASQPLGAPTWFPCNDHPSDKAAYRVVVTTGSAYHVEVTGALTSRRSAASTTTWEYVLPAPTPTYLLSLQIGRYGTFTADTPVPQRFAVPPRVAAAARHDFARQGEMIAAFTTLFGPYPFPTYAVVVADADLDAPIEAQSLSVFGTNHVDGHRGSENLIAHELAHQWFGNSLTVAEWKHIWLNEGFATYAEWLWSDLAHGPKADVLADRAWRSVATQPQDLILSAPGKDNLFDDRVYQRGALTLHALRKELGTDRFFQLVREWTREHEHATVTTDAFVALAERHAGKSLAPLFTNWLHTTALPRL</sequence>
<feature type="binding site" evidence="15">
    <location>
        <position position="297"/>
    </location>
    <ligand>
        <name>Zn(2+)</name>
        <dbReference type="ChEBI" id="CHEBI:29105"/>
        <note>catalytic</note>
    </ligand>
</feature>
<evidence type="ECO:0000256" key="12">
    <source>
        <dbReference type="ARBA" id="ARBA00029811"/>
    </source>
</evidence>
<dbReference type="GO" id="GO:0016285">
    <property type="term" value="F:alanyl aminopeptidase activity"/>
    <property type="evidence" value="ECO:0007669"/>
    <property type="project" value="UniProtKB-EC"/>
</dbReference>
<evidence type="ECO:0000259" key="16">
    <source>
        <dbReference type="Pfam" id="PF01433"/>
    </source>
</evidence>
<protein>
    <recommendedName>
        <fullName evidence="5">Aminopeptidase N</fullName>
        <ecNumber evidence="4">3.4.11.2</ecNumber>
    </recommendedName>
    <alternativeName>
        <fullName evidence="12">Alanine aminopeptidase</fullName>
    </alternativeName>
    <alternativeName>
        <fullName evidence="13">Lysyl aminopeptidase</fullName>
    </alternativeName>
</protein>
<feature type="binding site" evidence="15">
    <location>
        <position position="293"/>
    </location>
    <ligand>
        <name>Zn(2+)</name>
        <dbReference type="ChEBI" id="CHEBI:29105"/>
        <note>catalytic</note>
    </ligand>
</feature>
<dbReference type="InterPro" id="IPR001930">
    <property type="entry name" value="Peptidase_M1"/>
</dbReference>
<dbReference type="SUPFAM" id="SSF63737">
    <property type="entry name" value="Leukotriene A4 hydrolase N-terminal domain"/>
    <property type="match status" value="1"/>
</dbReference>
<dbReference type="CDD" id="cd09603">
    <property type="entry name" value="M1_APN_like"/>
    <property type="match status" value="1"/>
</dbReference>
<dbReference type="AlphaFoldDB" id="A0A1Q9LCW5"/>
<evidence type="ECO:0000313" key="17">
    <source>
        <dbReference type="EMBL" id="OLR89846.1"/>
    </source>
</evidence>
<evidence type="ECO:0000256" key="8">
    <source>
        <dbReference type="ARBA" id="ARBA00022723"/>
    </source>
</evidence>
<dbReference type="GO" id="GO:0008237">
    <property type="term" value="F:metallopeptidase activity"/>
    <property type="evidence" value="ECO:0007669"/>
    <property type="project" value="UniProtKB-KW"/>
</dbReference>
<dbReference type="Gene3D" id="1.10.390.10">
    <property type="entry name" value="Neutral Protease Domain 2"/>
    <property type="match status" value="1"/>
</dbReference>
<dbReference type="PANTHER" id="PTHR45726:SF3">
    <property type="entry name" value="LEUKOTRIENE A-4 HYDROLASE"/>
    <property type="match status" value="1"/>
</dbReference>
<dbReference type="SUPFAM" id="SSF55486">
    <property type="entry name" value="Metalloproteases ('zincins'), catalytic domain"/>
    <property type="match status" value="1"/>
</dbReference>
<keyword evidence="8 15" id="KW-0479">Metal-binding</keyword>
<dbReference type="PRINTS" id="PR00756">
    <property type="entry name" value="ALADIPTASE"/>
</dbReference>
<dbReference type="PANTHER" id="PTHR45726">
    <property type="entry name" value="LEUKOTRIENE A-4 HYDROLASE"/>
    <property type="match status" value="1"/>
</dbReference>
<keyword evidence="11" id="KW-0482">Metalloprotease</keyword>
<dbReference type="OrthoDB" id="100605at2"/>
<accession>A0A1Q9LCW5</accession>
<evidence type="ECO:0000256" key="15">
    <source>
        <dbReference type="PIRSR" id="PIRSR634015-3"/>
    </source>
</evidence>
<comment type="caution">
    <text evidence="17">The sequence shown here is derived from an EMBL/GenBank/DDBJ whole genome shotgun (WGS) entry which is preliminary data.</text>
</comment>
<dbReference type="GO" id="GO:0005737">
    <property type="term" value="C:cytoplasm"/>
    <property type="evidence" value="ECO:0007669"/>
    <property type="project" value="UniProtKB-SubCell"/>
</dbReference>
<comment type="similarity">
    <text evidence="3">Belongs to the peptidase M1 family.</text>
</comment>
<dbReference type="Proteomes" id="UP000186040">
    <property type="component" value="Unassembled WGS sequence"/>
</dbReference>
<dbReference type="InterPro" id="IPR014782">
    <property type="entry name" value="Peptidase_M1_dom"/>
</dbReference>
<keyword evidence="6" id="KW-0963">Cytoplasm</keyword>
<dbReference type="GO" id="GO:0006508">
    <property type="term" value="P:proteolysis"/>
    <property type="evidence" value="ECO:0007669"/>
    <property type="project" value="UniProtKB-KW"/>
</dbReference>
<evidence type="ECO:0000256" key="6">
    <source>
        <dbReference type="ARBA" id="ARBA00022490"/>
    </source>
</evidence>
<dbReference type="InterPro" id="IPR034015">
    <property type="entry name" value="M1_LTA4H"/>
</dbReference>
<dbReference type="STRING" id="1193682.BJP25_02155"/>
<comment type="cofactor">
    <cofactor evidence="15">
        <name>Zn(2+)</name>
        <dbReference type="ChEBI" id="CHEBI:29105"/>
    </cofactor>
    <text evidence="15">Binds 1 zinc ion per subunit.</text>
</comment>
<dbReference type="InterPro" id="IPR027268">
    <property type="entry name" value="Peptidase_M4/M1_CTD_sf"/>
</dbReference>
<gene>
    <name evidence="17" type="ORF">BJP25_02155</name>
</gene>
<evidence type="ECO:0000256" key="5">
    <source>
        <dbReference type="ARBA" id="ARBA00015611"/>
    </source>
</evidence>
<dbReference type="RefSeq" id="WP_075978053.1">
    <property type="nucleotide sequence ID" value="NZ_MKQR01000028.1"/>
</dbReference>
<feature type="active site" description="Proton acceptor" evidence="14">
    <location>
        <position position="294"/>
    </location>
</feature>
<dbReference type="EC" id="3.4.11.2" evidence="4"/>
<dbReference type="GO" id="GO:0008270">
    <property type="term" value="F:zinc ion binding"/>
    <property type="evidence" value="ECO:0007669"/>
    <property type="project" value="InterPro"/>
</dbReference>
<dbReference type="EMBL" id="MKQR01000028">
    <property type="protein sequence ID" value="OLR89846.1"/>
    <property type="molecule type" value="Genomic_DNA"/>
</dbReference>
<comment type="catalytic activity">
    <reaction evidence="1">
        <text>Release of an N-terminal amino acid, Xaa-|-Yaa- from a peptide, amide or arylamide. Xaa is preferably Ala, but may be most amino acids including Pro (slow action). When a terminal hydrophobic residue is followed by a prolyl residue, the two may be released as an intact Xaa-Pro dipeptide.</text>
        <dbReference type="EC" id="3.4.11.2"/>
    </reaction>
</comment>
<dbReference type="Gene3D" id="2.60.40.1730">
    <property type="entry name" value="tricorn interacting facor f3 domain"/>
    <property type="match status" value="1"/>
</dbReference>
<evidence type="ECO:0000256" key="11">
    <source>
        <dbReference type="ARBA" id="ARBA00023049"/>
    </source>
</evidence>
<evidence type="ECO:0000313" key="18">
    <source>
        <dbReference type="Proteomes" id="UP000186040"/>
    </source>
</evidence>